<evidence type="ECO:0000256" key="6">
    <source>
        <dbReference type="ARBA" id="ARBA00023136"/>
    </source>
</evidence>
<keyword evidence="12" id="KW-1185">Reference proteome</keyword>
<dbReference type="PROSITE" id="PS50893">
    <property type="entry name" value="ABC_TRANSPORTER_2"/>
    <property type="match status" value="1"/>
</dbReference>
<evidence type="ECO:0000256" key="7">
    <source>
        <dbReference type="SAM" id="MobiDB-lite"/>
    </source>
</evidence>
<reference evidence="11 12" key="1">
    <citation type="submission" date="2021-03" db="EMBL/GenBank/DDBJ databases">
        <title>Genomic Encyclopedia of Type Strains, Phase IV (KMG-IV): sequencing the most valuable type-strain genomes for metagenomic binning, comparative biology and taxonomic classification.</title>
        <authorList>
            <person name="Goeker M."/>
        </authorList>
    </citation>
    <scope>NUCLEOTIDE SEQUENCE [LARGE SCALE GENOMIC DNA]</scope>
    <source>
        <strain evidence="11 12">DSM 6139</strain>
    </source>
</reference>
<dbReference type="CDD" id="cd03254">
    <property type="entry name" value="ABCC_Glucan_exporter_like"/>
    <property type="match status" value="1"/>
</dbReference>
<feature type="domain" description="ABC transmembrane type-1" evidence="10">
    <location>
        <begin position="55"/>
        <end position="337"/>
    </location>
</feature>
<evidence type="ECO:0000256" key="3">
    <source>
        <dbReference type="ARBA" id="ARBA00022741"/>
    </source>
</evidence>
<dbReference type="PANTHER" id="PTHR43394">
    <property type="entry name" value="ATP-DEPENDENT PERMEASE MDL1, MITOCHONDRIAL"/>
    <property type="match status" value="1"/>
</dbReference>
<keyword evidence="2 8" id="KW-0812">Transmembrane</keyword>
<dbReference type="Proteomes" id="UP001519271">
    <property type="component" value="Unassembled WGS sequence"/>
</dbReference>
<feature type="domain" description="ABC transporter" evidence="9">
    <location>
        <begin position="371"/>
        <end position="605"/>
    </location>
</feature>
<comment type="subcellular location">
    <subcellularLocation>
        <location evidence="1">Cell membrane</location>
        <topology evidence="1">Multi-pass membrane protein</topology>
    </subcellularLocation>
</comment>
<evidence type="ECO:0000256" key="8">
    <source>
        <dbReference type="SAM" id="Phobius"/>
    </source>
</evidence>
<dbReference type="InterPro" id="IPR036640">
    <property type="entry name" value="ABC1_TM_sf"/>
</dbReference>
<dbReference type="CDD" id="cd18547">
    <property type="entry name" value="ABC_6TM_Tm288_like"/>
    <property type="match status" value="1"/>
</dbReference>
<evidence type="ECO:0000256" key="4">
    <source>
        <dbReference type="ARBA" id="ARBA00022840"/>
    </source>
</evidence>
<evidence type="ECO:0000256" key="5">
    <source>
        <dbReference type="ARBA" id="ARBA00022989"/>
    </source>
</evidence>
<evidence type="ECO:0000259" key="10">
    <source>
        <dbReference type="PROSITE" id="PS50929"/>
    </source>
</evidence>
<evidence type="ECO:0000313" key="12">
    <source>
        <dbReference type="Proteomes" id="UP001519271"/>
    </source>
</evidence>
<organism evidence="11 12">
    <name type="scientific">Youngiibacter multivorans</name>
    <dbReference type="NCBI Taxonomy" id="937251"/>
    <lineage>
        <taxon>Bacteria</taxon>
        <taxon>Bacillati</taxon>
        <taxon>Bacillota</taxon>
        <taxon>Clostridia</taxon>
        <taxon>Eubacteriales</taxon>
        <taxon>Clostridiaceae</taxon>
        <taxon>Youngiibacter</taxon>
    </lineage>
</organism>
<dbReference type="SMART" id="SM00382">
    <property type="entry name" value="AAA"/>
    <property type="match status" value="1"/>
</dbReference>
<feature type="transmembrane region" description="Helical" evidence="8">
    <location>
        <begin position="288"/>
        <end position="315"/>
    </location>
</feature>
<feature type="transmembrane region" description="Helical" evidence="8">
    <location>
        <begin position="184"/>
        <end position="208"/>
    </location>
</feature>
<comment type="caution">
    <text evidence="11">The sequence shown here is derived from an EMBL/GenBank/DDBJ whole genome shotgun (WGS) entry which is preliminary data.</text>
</comment>
<dbReference type="InterPro" id="IPR011527">
    <property type="entry name" value="ABC1_TM_dom"/>
</dbReference>
<evidence type="ECO:0000256" key="2">
    <source>
        <dbReference type="ARBA" id="ARBA00022692"/>
    </source>
</evidence>
<keyword evidence="4 11" id="KW-0067">ATP-binding</keyword>
<dbReference type="PANTHER" id="PTHR43394:SF1">
    <property type="entry name" value="ATP-BINDING CASSETTE SUB-FAMILY B MEMBER 10, MITOCHONDRIAL"/>
    <property type="match status" value="1"/>
</dbReference>
<dbReference type="InterPro" id="IPR039421">
    <property type="entry name" value="Type_1_exporter"/>
</dbReference>
<dbReference type="InterPro" id="IPR003439">
    <property type="entry name" value="ABC_transporter-like_ATP-bd"/>
</dbReference>
<dbReference type="InterPro" id="IPR003593">
    <property type="entry name" value="AAA+_ATPase"/>
</dbReference>
<dbReference type="Pfam" id="PF00005">
    <property type="entry name" value="ABC_tran"/>
    <property type="match status" value="1"/>
</dbReference>
<feature type="transmembrane region" description="Helical" evidence="8">
    <location>
        <begin position="95"/>
        <end position="119"/>
    </location>
</feature>
<name>A0ABS4FZP3_9CLOT</name>
<dbReference type="Gene3D" id="1.20.1560.10">
    <property type="entry name" value="ABC transporter type 1, transmembrane domain"/>
    <property type="match status" value="1"/>
</dbReference>
<sequence length="614" mass="67548">MAQDKGKNQDYGLQGMKGAGPGHRRFGGPVQKPKDMKGTLVRLWGYLKLQKGLFIAAFVLVALGNLASLSAPYLIYRSIDTVAEGNGLERLRLILIALSSVYLVDSILSVLQGVLIARASQKVVLGLRRAVFSKLLKLPMFFYDTRSHGDLMSRLTNDVDSISTSLSGSAVQFMHAVMTVTGSFILMLMLSPVLTLGALITLPLSALATREVVRRTSKLFKLQQADLGSLNGYMEESISGFEVLKSFGREEESLNQFTVVNERLKEVGLKAQIISGALMPAMNVISNLGYAVIAILGGILSYRGNISIGIIAGFLGYSRQFTRPITDIASIFNTLQSAVAGAERVFETIDEEEESSDDDDALRLDDAFGDVEFRNVSFSYKKGEPVIRDISFRCERGMTVALVGPTGAGKTTIVNLMNRSYEADSGTILIDSHSVTKIRRSDLRRLFGIVLQDTYLFSGTIRENIAYSRPDASMDDIIASAKTADCHEFIMRLPKGYDTDLKESGSALSEGERQLIAIARAVLSDPSIMILDEATSSVDTRTELRIQEAMKRIKSGRTSFMIAHRLSTIREADLILFIEEGTIAEQGTHEELMDKKGRYYRMHSIQYANIGEDV</sequence>
<dbReference type="InterPro" id="IPR027417">
    <property type="entry name" value="P-loop_NTPase"/>
</dbReference>
<keyword evidence="6 8" id="KW-0472">Membrane</keyword>
<evidence type="ECO:0000259" key="9">
    <source>
        <dbReference type="PROSITE" id="PS50893"/>
    </source>
</evidence>
<evidence type="ECO:0000256" key="1">
    <source>
        <dbReference type="ARBA" id="ARBA00004651"/>
    </source>
</evidence>
<dbReference type="SUPFAM" id="SSF52540">
    <property type="entry name" value="P-loop containing nucleoside triphosphate hydrolases"/>
    <property type="match status" value="1"/>
</dbReference>
<feature type="region of interest" description="Disordered" evidence="7">
    <location>
        <begin position="1"/>
        <end position="29"/>
    </location>
</feature>
<feature type="transmembrane region" description="Helical" evidence="8">
    <location>
        <begin position="52"/>
        <end position="75"/>
    </location>
</feature>
<dbReference type="RefSeq" id="WP_245250449.1">
    <property type="nucleotide sequence ID" value="NZ_JAGGKC010000001.1"/>
</dbReference>
<keyword evidence="3" id="KW-0547">Nucleotide-binding</keyword>
<evidence type="ECO:0000313" key="11">
    <source>
        <dbReference type="EMBL" id="MBP1917771.1"/>
    </source>
</evidence>
<dbReference type="Pfam" id="PF00664">
    <property type="entry name" value="ABC_membrane"/>
    <property type="match status" value="1"/>
</dbReference>
<dbReference type="GO" id="GO:0005524">
    <property type="term" value="F:ATP binding"/>
    <property type="evidence" value="ECO:0007669"/>
    <property type="project" value="UniProtKB-KW"/>
</dbReference>
<protein>
    <submittedName>
        <fullName evidence="11">ATP-binding cassette subfamily B protein</fullName>
    </submittedName>
</protein>
<dbReference type="Gene3D" id="3.40.50.300">
    <property type="entry name" value="P-loop containing nucleotide triphosphate hydrolases"/>
    <property type="match status" value="1"/>
</dbReference>
<proteinExistence type="predicted"/>
<keyword evidence="5 8" id="KW-1133">Transmembrane helix</keyword>
<gene>
    <name evidence="11" type="ORF">J2Z34_000234</name>
</gene>
<dbReference type="EMBL" id="JAGGKC010000001">
    <property type="protein sequence ID" value="MBP1917771.1"/>
    <property type="molecule type" value="Genomic_DNA"/>
</dbReference>
<accession>A0ABS4FZP3</accession>
<dbReference type="PROSITE" id="PS50929">
    <property type="entry name" value="ABC_TM1F"/>
    <property type="match status" value="1"/>
</dbReference>
<dbReference type="SUPFAM" id="SSF90123">
    <property type="entry name" value="ABC transporter transmembrane region"/>
    <property type="match status" value="1"/>
</dbReference>